<dbReference type="SUPFAM" id="SSF56801">
    <property type="entry name" value="Acetyl-CoA synthetase-like"/>
    <property type="match status" value="1"/>
</dbReference>
<comment type="caution">
    <text evidence="5">The sequence shown here is derived from an EMBL/GenBank/DDBJ whole genome shotgun (WGS) entry which is preliminary data.</text>
</comment>
<evidence type="ECO:0000256" key="2">
    <source>
        <dbReference type="ARBA" id="ARBA00022598"/>
    </source>
</evidence>
<evidence type="ECO:0000259" key="4">
    <source>
        <dbReference type="Pfam" id="PF13193"/>
    </source>
</evidence>
<sequence>MTLSLSSVPFYAKAFGALAKTLVSSGIVSPEGGPRAMASLPGVLARYRFTTARELEQGYLTCPERIALIDDDGALTYRQLRNDARTFARHLRRHHGDDIRLGVMARNGRGIITPLGAKGYAGATIYLLNIGSSAEQLLGSMEENRINVLVVDDEFLPRVPKNYSHDLELIVAHEGDGAADHGLTTLDSIVRRPELVADEKLPAFPKHGDIVLMSSGTTGIPKGIIRPEPKFPFVLSTVMGNVPWRADQKIQLTASIFHTWGWACLNIALGARNTIVTHRVFDPVQCLDDIQRYQLDGLISSPVFYRRMVEADPEGTYDTSSLRFICSSGHALTPTLVEETIDRFGPILANIYGSTELTLAAAANAEQVASDPTLAGSVATGTRLKILDKDGNELPRGEEGEIYLHNSMTLTGYTKPGMEVKRVQGLVSIGDLGYIDEEGYLHVVGRADNMIIVGGENVHPESVSEVLESMPGVHEVYSGGVDDEDLFKRVAVWVVRTKDKLGEALTEDAIREFVEENLASHSVPRDVHFLDRLPRNPTGKVVPRLLG</sequence>
<dbReference type="InterPro" id="IPR042099">
    <property type="entry name" value="ANL_N_sf"/>
</dbReference>
<proteinExistence type="inferred from homology"/>
<name>A0A540R9A5_9CORY</name>
<reference evidence="5 6" key="1">
    <citation type="submission" date="2019-06" db="EMBL/GenBank/DDBJ databases">
        <title>Draft genome of C. phoceense Strain 272.</title>
        <authorList>
            <person name="Pacheco L.G.C."/>
            <person name="Barberis C.M."/>
            <person name="Almuzara M.N."/>
            <person name="Traglia G.M."/>
            <person name="Santos C.S."/>
            <person name="Rocha D.J.P.G."/>
            <person name="Aguiar E.R.G.R."/>
            <person name="Vay C.A."/>
        </authorList>
    </citation>
    <scope>NUCLEOTIDE SEQUENCE [LARGE SCALE GENOMIC DNA]</scope>
    <source>
        <strain evidence="5 6">272</strain>
    </source>
</reference>
<dbReference type="InterPro" id="IPR000873">
    <property type="entry name" value="AMP-dep_synth/lig_dom"/>
</dbReference>
<keyword evidence="2" id="KW-0436">Ligase</keyword>
<evidence type="ECO:0000259" key="3">
    <source>
        <dbReference type="Pfam" id="PF00501"/>
    </source>
</evidence>
<dbReference type="AlphaFoldDB" id="A0A540R9A5"/>
<dbReference type="InterPro" id="IPR025110">
    <property type="entry name" value="AMP-bd_C"/>
</dbReference>
<accession>A0A540R9A5</accession>
<evidence type="ECO:0000256" key="1">
    <source>
        <dbReference type="ARBA" id="ARBA00006432"/>
    </source>
</evidence>
<dbReference type="Pfam" id="PF00501">
    <property type="entry name" value="AMP-binding"/>
    <property type="match status" value="1"/>
</dbReference>
<dbReference type="PANTHER" id="PTHR43201">
    <property type="entry name" value="ACYL-COA SYNTHETASE"/>
    <property type="match status" value="1"/>
</dbReference>
<dbReference type="STRING" id="1686286.GCA_900092335_00546"/>
<dbReference type="GO" id="GO:0031956">
    <property type="term" value="F:medium-chain fatty acid-CoA ligase activity"/>
    <property type="evidence" value="ECO:0007669"/>
    <property type="project" value="TreeGrafter"/>
</dbReference>
<feature type="domain" description="AMP-binding enzyme C-terminal" evidence="4">
    <location>
        <begin position="465"/>
        <end position="540"/>
    </location>
</feature>
<gene>
    <name evidence="5" type="ORF">EJK80_01595</name>
</gene>
<dbReference type="Proteomes" id="UP000318080">
    <property type="component" value="Unassembled WGS sequence"/>
</dbReference>
<dbReference type="EMBL" id="VHIR01000002">
    <property type="protein sequence ID" value="TQE44306.1"/>
    <property type="molecule type" value="Genomic_DNA"/>
</dbReference>
<organism evidence="5 6">
    <name type="scientific">Corynebacterium phoceense</name>
    <dbReference type="NCBI Taxonomy" id="1686286"/>
    <lineage>
        <taxon>Bacteria</taxon>
        <taxon>Bacillati</taxon>
        <taxon>Actinomycetota</taxon>
        <taxon>Actinomycetes</taxon>
        <taxon>Mycobacteriales</taxon>
        <taxon>Corynebacteriaceae</taxon>
        <taxon>Corynebacterium</taxon>
    </lineage>
</organism>
<dbReference type="Pfam" id="PF13193">
    <property type="entry name" value="AMP-binding_C"/>
    <property type="match status" value="1"/>
</dbReference>
<dbReference type="PANTHER" id="PTHR43201:SF5">
    <property type="entry name" value="MEDIUM-CHAIN ACYL-COA LIGASE ACSF2, MITOCHONDRIAL"/>
    <property type="match status" value="1"/>
</dbReference>
<evidence type="ECO:0000313" key="5">
    <source>
        <dbReference type="EMBL" id="TQE44306.1"/>
    </source>
</evidence>
<comment type="similarity">
    <text evidence="1">Belongs to the ATP-dependent AMP-binding enzyme family.</text>
</comment>
<feature type="domain" description="AMP-dependent synthetase/ligase" evidence="3">
    <location>
        <begin position="62"/>
        <end position="413"/>
    </location>
</feature>
<dbReference type="Gene3D" id="3.40.50.12780">
    <property type="entry name" value="N-terminal domain of ligase-like"/>
    <property type="match status" value="1"/>
</dbReference>
<protein>
    <submittedName>
        <fullName evidence="5">AMP-binding protein</fullName>
    </submittedName>
</protein>
<dbReference type="PROSITE" id="PS00455">
    <property type="entry name" value="AMP_BINDING"/>
    <property type="match status" value="1"/>
</dbReference>
<evidence type="ECO:0000313" key="6">
    <source>
        <dbReference type="Proteomes" id="UP000318080"/>
    </source>
</evidence>
<keyword evidence="6" id="KW-1185">Reference proteome</keyword>
<dbReference type="InterPro" id="IPR045851">
    <property type="entry name" value="AMP-bd_C_sf"/>
</dbReference>
<dbReference type="Gene3D" id="3.30.300.30">
    <property type="match status" value="1"/>
</dbReference>
<dbReference type="GO" id="GO:0006631">
    <property type="term" value="P:fatty acid metabolic process"/>
    <property type="evidence" value="ECO:0007669"/>
    <property type="project" value="TreeGrafter"/>
</dbReference>
<dbReference type="RefSeq" id="WP_141628503.1">
    <property type="nucleotide sequence ID" value="NZ_VHIR01000002.1"/>
</dbReference>
<dbReference type="CDD" id="cd04433">
    <property type="entry name" value="AFD_class_I"/>
    <property type="match status" value="1"/>
</dbReference>
<dbReference type="InterPro" id="IPR020845">
    <property type="entry name" value="AMP-binding_CS"/>
</dbReference>